<dbReference type="EMBL" id="CM042023">
    <property type="protein sequence ID" value="KAI3813200.1"/>
    <property type="molecule type" value="Genomic_DNA"/>
</dbReference>
<comment type="caution">
    <text evidence="1">The sequence shown here is derived from an EMBL/GenBank/DDBJ whole genome shotgun (WGS) entry which is preliminary data.</text>
</comment>
<reference evidence="1 2" key="2">
    <citation type="journal article" date="2022" name="Mol. Ecol. Resour.">
        <title>The genomes of chicory, endive, great burdock and yacon provide insights into Asteraceae paleo-polyploidization history and plant inulin production.</title>
        <authorList>
            <person name="Fan W."/>
            <person name="Wang S."/>
            <person name="Wang H."/>
            <person name="Wang A."/>
            <person name="Jiang F."/>
            <person name="Liu H."/>
            <person name="Zhao H."/>
            <person name="Xu D."/>
            <person name="Zhang Y."/>
        </authorList>
    </citation>
    <scope>NUCLEOTIDE SEQUENCE [LARGE SCALE GENOMIC DNA]</scope>
    <source>
        <strain evidence="2">cv. Yunnan</strain>
        <tissue evidence="1">Leaves</tissue>
    </source>
</reference>
<proteinExistence type="predicted"/>
<reference evidence="2" key="1">
    <citation type="journal article" date="2022" name="Mol. Ecol. Resour.">
        <title>The genomes of chicory, endive, great burdock and yacon provide insights into Asteraceae palaeo-polyploidization history and plant inulin production.</title>
        <authorList>
            <person name="Fan W."/>
            <person name="Wang S."/>
            <person name="Wang H."/>
            <person name="Wang A."/>
            <person name="Jiang F."/>
            <person name="Liu H."/>
            <person name="Zhao H."/>
            <person name="Xu D."/>
            <person name="Zhang Y."/>
        </authorList>
    </citation>
    <scope>NUCLEOTIDE SEQUENCE [LARGE SCALE GENOMIC DNA]</scope>
    <source>
        <strain evidence="2">cv. Yunnan</strain>
    </source>
</reference>
<dbReference type="Proteomes" id="UP001056120">
    <property type="component" value="Linkage Group LG06"/>
</dbReference>
<protein>
    <submittedName>
        <fullName evidence="1">Uncharacterized protein</fullName>
    </submittedName>
</protein>
<evidence type="ECO:0000313" key="1">
    <source>
        <dbReference type="EMBL" id="KAI3813200.1"/>
    </source>
</evidence>
<sequence length="91" mass="10452">MLLPVLLVLMVWTTILLKGDQQQKDDVELAHERSEPEKLKQDIANANKHILNISKTLLHISKRISRTKEELFEINGIDNKAKVSKYGGIKY</sequence>
<keyword evidence="2" id="KW-1185">Reference proteome</keyword>
<name>A0ACB9J0U0_9ASTR</name>
<evidence type="ECO:0000313" key="2">
    <source>
        <dbReference type="Proteomes" id="UP001056120"/>
    </source>
</evidence>
<organism evidence="1 2">
    <name type="scientific">Smallanthus sonchifolius</name>
    <dbReference type="NCBI Taxonomy" id="185202"/>
    <lineage>
        <taxon>Eukaryota</taxon>
        <taxon>Viridiplantae</taxon>
        <taxon>Streptophyta</taxon>
        <taxon>Embryophyta</taxon>
        <taxon>Tracheophyta</taxon>
        <taxon>Spermatophyta</taxon>
        <taxon>Magnoliopsida</taxon>
        <taxon>eudicotyledons</taxon>
        <taxon>Gunneridae</taxon>
        <taxon>Pentapetalae</taxon>
        <taxon>asterids</taxon>
        <taxon>campanulids</taxon>
        <taxon>Asterales</taxon>
        <taxon>Asteraceae</taxon>
        <taxon>Asteroideae</taxon>
        <taxon>Heliantheae alliance</taxon>
        <taxon>Millerieae</taxon>
        <taxon>Smallanthus</taxon>
    </lineage>
</organism>
<gene>
    <name evidence="1" type="ORF">L1987_17918</name>
</gene>
<accession>A0ACB9J0U0</accession>